<gene>
    <name evidence="7" type="ORF">PEVE_00026652</name>
</gene>
<evidence type="ECO:0000313" key="8">
    <source>
        <dbReference type="Proteomes" id="UP001159427"/>
    </source>
</evidence>
<evidence type="ECO:0008006" key="9">
    <source>
        <dbReference type="Google" id="ProtNLM"/>
    </source>
</evidence>
<feature type="transmembrane region" description="Helical" evidence="6">
    <location>
        <begin position="147"/>
        <end position="167"/>
    </location>
</feature>
<keyword evidence="4 6" id="KW-1133">Transmembrane helix</keyword>
<comment type="subcellular location">
    <subcellularLocation>
        <location evidence="1">Membrane</location>
        <topology evidence="1">Multi-pass membrane protein</topology>
    </subcellularLocation>
</comment>
<name>A0ABN8SQR3_9CNID</name>
<protein>
    <recommendedName>
        <fullName evidence="9">Membrane progestin receptor gamma</fullName>
    </recommendedName>
</protein>
<keyword evidence="3 6" id="KW-0812">Transmembrane</keyword>
<feature type="transmembrane region" description="Helical" evidence="6">
    <location>
        <begin position="305"/>
        <end position="326"/>
    </location>
</feature>
<dbReference type="Proteomes" id="UP001159427">
    <property type="component" value="Unassembled WGS sequence"/>
</dbReference>
<evidence type="ECO:0000313" key="7">
    <source>
        <dbReference type="EMBL" id="CAH3193850.1"/>
    </source>
</evidence>
<dbReference type="Pfam" id="PF03006">
    <property type="entry name" value="HlyIII"/>
    <property type="match status" value="1"/>
</dbReference>
<feature type="transmembrane region" description="Helical" evidence="6">
    <location>
        <begin position="45"/>
        <end position="67"/>
    </location>
</feature>
<evidence type="ECO:0000256" key="1">
    <source>
        <dbReference type="ARBA" id="ARBA00004141"/>
    </source>
</evidence>
<dbReference type="PANTHER" id="PTHR20855">
    <property type="entry name" value="ADIPOR/PROGESTIN RECEPTOR-RELATED"/>
    <property type="match status" value="1"/>
</dbReference>
<comment type="similarity">
    <text evidence="2">Belongs to the ADIPOR family.</text>
</comment>
<feature type="transmembrane region" description="Helical" evidence="6">
    <location>
        <begin position="179"/>
        <end position="202"/>
    </location>
</feature>
<evidence type="ECO:0000256" key="2">
    <source>
        <dbReference type="ARBA" id="ARBA00007018"/>
    </source>
</evidence>
<accession>A0ABN8SQR3</accession>
<keyword evidence="5 6" id="KW-0472">Membrane</keyword>
<proteinExistence type="inferred from homology"/>
<evidence type="ECO:0000256" key="4">
    <source>
        <dbReference type="ARBA" id="ARBA00022989"/>
    </source>
</evidence>
<evidence type="ECO:0000256" key="3">
    <source>
        <dbReference type="ARBA" id="ARBA00022692"/>
    </source>
</evidence>
<evidence type="ECO:0000256" key="6">
    <source>
        <dbReference type="SAM" id="Phobius"/>
    </source>
</evidence>
<dbReference type="PANTHER" id="PTHR20855:SF143">
    <property type="entry name" value="MEMBRANE PROGESTIN RECEPTOR EPSILON"/>
    <property type="match status" value="1"/>
</dbReference>
<organism evidence="7 8">
    <name type="scientific">Porites evermanni</name>
    <dbReference type="NCBI Taxonomy" id="104178"/>
    <lineage>
        <taxon>Eukaryota</taxon>
        <taxon>Metazoa</taxon>
        <taxon>Cnidaria</taxon>
        <taxon>Anthozoa</taxon>
        <taxon>Hexacorallia</taxon>
        <taxon>Scleractinia</taxon>
        <taxon>Fungiina</taxon>
        <taxon>Poritidae</taxon>
        <taxon>Porites</taxon>
    </lineage>
</organism>
<reference evidence="7 8" key="1">
    <citation type="submission" date="2022-05" db="EMBL/GenBank/DDBJ databases">
        <authorList>
            <consortium name="Genoscope - CEA"/>
            <person name="William W."/>
        </authorList>
    </citation>
    <scope>NUCLEOTIDE SEQUENCE [LARGE SCALE GENOMIC DNA]</scope>
</reference>
<dbReference type="EMBL" id="CALNXI010003617">
    <property type="protein sequence ID" value="CAH3193850.1"/>
    <property type="molecule type" value="Genomic_DNA"/>
</dbReference>
<comment type="caution">
    <text evidence="7">The sequence shown here is derived from an EMBL/GenBank/DDBJ whole genome shotgun (WGS) entry which is preliminary data.</text>
</comment>
<dbReference type="InterPro" id="IPR004254">
    <property type="entry name" value="AdipoR/HlyIII-related"/>
</dbReference>
<evidence type="ECO:0000256" key="5">
    <source>
        <dbReference type="ARBA" id="ARBA00023136"/>
    </source>
</evidence>
<feature type="transmembrane region" description="Helical" evidence="6">
    <location>
        <begin position="113"/>
        <end position="135"/>
    </location>
</feature>
<feature type="transmembrane region" description="Helical" evidence="6">
    <location>
        <begin position="79"/>
        <end position="101"/>
    </location>
</feature>
<keyword evidence="8" id="KW-1185">Reference proteome</keyword>
<sequence>MRLLLKDCEMPEGFRERFITSAYRRAYSTPWECVKSLFYINNESFNVWSHIFTTVFFVMRYSTLLALTQTPHLFDPFTLPLFASAIGTFTLYSTSSMAHLFNSISERGYKICFFFDYAAISLYTFTSAQAVFFYTRPTNTNWIIFEIPSVYMSLAATLSFIATYSTCKTGNKVFKYGNLLRTISCLVAWLNCTLPFIVGVTLCSCHANSSTSCVAFSACNSASVGYYFRHAFCTVVAGLMYSTRLPERLLPGRFDLVGNSHHFMHVFVALSTEFGLKLFEFDIKHKRSWRQREGAWADTTADASFINTVGAAVIVMLINAGIALWFSRSLKSKESVHEK</sequence>